<evidence type="ECO:0000256" key="5">
    <source>
        <dbReference type="ARBA" id="ARBA00023136"/>
    </source>
</evidence>
<sequence>MLAVVIPAHNEAYLIGQCIRSIIRASRHSNLEGEEVRIFVVMDSCTDGTGLIAASLGAQILSVEMRNVGAARAMGAQAALAQGARWLAFSDADTTVAEDWLVQQLNCRTDVVCGVISIENWAGHGAAVRRDFTTTYRDRDGHRHVHGANLGVSAAAYVAAGGFRPFASNEDVAFVEALIAANASVAWSAATRVVTSARLDSRAPNGFGAALRAVSLQLAAADGMANDTVSQACEDSERFDAAP</sequence>
<dbReference type="EMBL" id="JAQQEZ010000007">
    <property type="protein sequence ID" value="MFM0001914.1"/>
    <property type="molecule type" value="Genomic_DNA"/>
</dbReference>
<dbReference type="Pfam" id="PF00535">
    <property type="entry name" value="Glycos_transf_2"/>
    <property type="match status" value="1"/>
</dbReference>
<evidence type="ECO:0000313" key="7">
    <source>
        <dbReference type="EMBL" id="MFM0001914.1"/>
    </source>
</evidence>
<keyword evidence="8" id="KW-1185">Reference proteome</keyword>
<reference evidence="7 8" key="1">
    <citation type="journal article" date="2024" name="Chem. Sci.">
        <title>Discovery of megapolipeptins by genome mining of a Burkholderiales bacteria collection.</title>
        <authorList>
            <person name="Paulo B.S."/>
            <person name="Recchia M.J.J."/>
            <person name="Lee S."/>
            <person name="Fergusson C.H."/>
            <person name="Romanowski S.B."/>
            <person name="Hernandez A."/>
            <person name="Krull N."/>
            <person name="Liu D.Y."/>
            <person name="Cavanagh H."/>
            <person name="Bos A."/>
            <person name="Gray C.A."/>
            <person name="Murphy B.T."/>
            <person name="Linington R.G."/>
            <person name="Eustaquio A.S."/>
        </authorList>
    </citation>
    <scope>NUCLEOTIDE SEQUENCE [LARGE SCALE GENOMIC DNA]</scope>
    <source>
        <strain evidence="7 8">RL17-350-BIC-A</strain>
    </source>
</reference>
<keyword evidence="5" id="KW-0472">Membrane</keyword>
<dbReference type="Gene3D" id="3.90.550.10">
    <property type="entry name" value="Spore Coat Polysaccharide Biosynthesis Protein SpsA, Chain A"/>
    <property type="match status" value="1"/>
</dbReference>
<keyword evidence="3 7" id="KW-0328">Glycosyltransferase</keyword>
<evidence type="ECO:0000256" key="3">
    <source>
        <dbReference type="ARBA" id="ARBA00022676"/>
    </source>
</evidence>
<comment type="caution">
    <text evidence="7">The sequence shown here is derived from an EMBL/GenBank/DDBJ whole genome shotgun (WGS) entry which is preliminary data.</text>
</comment>
<dbReference type="InterPro" id="IPR001173">
    <property type="entry name" value="Glyco_trans_2-like"/>
</dbReference>
<dbReference type="PANTHER" id="PTHR43646:SF2">
    <property type="entry name" value="GLYCOSYLTRANSFERASE 2-LIKE DOMAIN-CONTAINING PROTEIN"/>
    <property type="match status" value="1"/>
</dbReference>
<evidence type="ECO:0000256" key="1">
    <source>
        <dbReference type="ARBA" id="ARBA00004236"/>
    </source>
</evidence>
<evidence type="ECO:0000259" key="6">
    <source>
        <dbReference type="Pfam" id="PF00535"/>
    </source>
</evidence>
<comment type="subcellular location">
    <subcellularLocation>
        <location evidence="1">Cell membrane</location>
    </subcellularLocation>
</comment>
<dbReference type="SUPFAM" id="SSF53448">
    <property type="entry name" value="Nucleotide-diphospho-sugar transferases"/>
    <property type="match status" value="1"/>
</dbReference>
<accession>A0ABW9AQX8</accession>
<feature type="domain" description="Glycosyltransferase 2-like" evidence="6">
    <location>
        <begin position="4"/>
        <end position="125"/>
    </location>
</feature>
<dbReference type="GO" id="GO:0016757">
    <property type="term" value="F:glycosyltransferase activity"/>
    <property type="evidence" value="ECO:0007669"/>
    <property type="project" value="UniProtKB-KW"/>
</dbReference>
<organism evidence="7 8">
    <name type="scientific">Paraburkholderia dipogonis</name>
    <dbReference type="NCBI Taxonomy" id="1211383"/>
    <lineage>
        <taxon>Bacteria</taxon>
        <taxon>Pseudomonadati</taxon>
        <taxon>Pseudomonadota</taxon>
        <taxon>Betaproteobacteria</taxon>
        <taxon>Burkholderiales</taxon>
        <taxon>Burkholderiaceae</taxon>
        <taxon>Paraburkholderia</taxon>
    </lineage>
</organism>
<proteinExistence type="predicted"/>
<dbReference type="InterPro" id="IPR029044">
    <property type="entry name" value="Nucleotide-diphossugar_trans"/>
</dbReference>
<dbReference type="PANTHER" id="PTHR43646">
    <property type="entry name" value="GLYCOSYLTRANSFERASE"/>
    <property type="match status" value="1"/>
</dbReference>
<protein>
    <submittedName>
        <fullName evidence="7">Glycosyltransferase</fullName>
        <ecNumber evidence="7">2.4.-.-</ecNumber>
    </submittedName>
</protein>
<evidence type="ECO:0000313" key="8">
    <source>
        <dbReference type="Proteomes" id="UP001629230"/>
    </source>
</evidence>
<gene>
    <name evidence="7" type="ORF">PQR57_12870</name>
</gene>
<name>A0ABW9AQX8_9BURK</name>
<keyword evidence="2" id="KW-1003">Cell membrane</keyword>
<keyword evidence="4 7" id="KW-0808">Transferase</keyword>
<evidence type="ECO:0000256" key="2">
    <source>
        <dbReference type="ARBA" id="ARBA00022475"/>
    </source>
</evidence>
<dbReference type="EC" id="2.4.-.-" evidence="7"/>
<dbReference type="Proteomes" id="UP001629230">
    <property type="component" value="Unassembled WGS sequence"/>
</dbReference>
<dbReference type="RefSeq" id="WP_408177351.1">
    <property type="nucleotide sequence ID" value="NZ_JAQQEZ010000007.1"/>
</dbReference>
<evidence type="ECO:0000256" key="4">
    <source>
        <dbReference type="ARBA" id="ARBA00022679"/>
    </source>
</evidence>